<feature type="region of interest" description="Disordered" evidence="1">
    <location>
        <begin position="614"/>
        <end position="725"/>
    </location>
</feature>
<evidence type="ECO:0000313" key="2">
    <source>
        <dbReference type="EMBL" id="KAF2453834.1"/>
    </source>
</evidence>
<dbReference type="GO" id="GO:0030695">
    <property type="term" value="F:GTPase regulator activity"/>
    <property type="evidence" value="ECO:0007669"/>
    <property type="project" value="TreeGrafter"/>
</dbReference>
<feature type="region of interest" description="Disordered" evidence="1">
    <location>
        <begin position="370"/>
        <end position="389"/>
    </location>
</feature>
<feature type="compositionally biased region" description="Low complexity" evidence="1">
    <location>
        <begin position="526"/>
        <end position="546"/>
    </location>
</feature>
<feature type="region of interest" description="Disordered" evidence="1">
    <location>
        <begin position="493"/>
        <end position="546"/>
    </location>
</feature>
<feature type="compositionally biased region" description="Pro residues" evidence="1">
    <location>
        <begin position="500"/>
        <end position="520"/>
    </location>
</feature>
<sequence>MDVLLNKFTQQAMNYAIRSGITITSGYAIRQCSRLLKSVEGNDKEELAALQLRLESKIRLIILISPSAARGNTSLESAVTLTKNIRWDIQNLGVRLARAVSDEQLQRKGRLNNRSITQRDLELKLIIADIKKLLTRIEDAVPLINLAITTSGVNLSTTLPSSVSPSRLLQASTFLTAGDTQYSMEPAAGSVQIGPPFVLSMYMLFSGHAFRPHEDETIRETTWKEVIHKAKVKLIRVPLDKLNDGAPENDENYGPNSVPSEGKAYEFAYQLLIIEDLEDDRVHTFDDEDQPQPGSFEDVALAGIREIIPIHEISKIFYADTGKILNIGADGETNNPVLLFKRDVNAIPPRRMMEQQNLEETDWYDEHPEEWDAEDEEGDNTPSDHEEDDDAAAIEAQFRRESSIPLPPDDAQPPENTPHHDPWRLPPDLDPEWIAFEVYVEDPDSDSELDANEPSPSSVAANIPSPPSQPSSSRAGSREQTSTLASAFAHLRINPFSPHSSPPAVTPSPTSSPQPRPSSPSPDTQLATSTNTNLSASTPNTIAPTLPPLRTSLSLLELLVRLTALQQFQQSSHLAITDELLNFFLAESATVGAGADADLRRRVRAHARRKVGFDPYDESPIKRRGEDGAAGPGTRSPRGPRDIDLDHDHDPDPGDHDAYYFDPHDGGFPGSSSGSGGGSSRRASIRRGGDTAGVRRGDHRGEQGPAGGVEAGAAAEESVGEDGRG</sequence>
<feature type="compositionally biased region" description="Gly residues" evidence="1">
    <location>
        <begin position="667"/>
        <end position="679"/>
    </location>
</feature>
<dbReference type="EMBL" id="MU001695">
    <property type="protein sequence ID" value="KAF2453834.1"/>
    <property type="molecule type" value="Genomic_DNA"/>
</dbReference>
<protein>
    <submittedName>
        <fullName evidence="2">RanGTP-binding protein-domain-containing protein</fullName>
    </submittedName>
</protein>
<dbReference type="GO" id="GO:0005737">
    <property type="term" value="C:cytoplasm"/>
    <property type="evidence" value="ECO:0007669"/>
    <property type="project" value="TreeGrafter"/>
</dbReference>
<dbReference type="GO" id="GO:0005634">
    <property type="term" value="C:nucleus"/>
    <property type="evidence" value="ECO:0007669"/>
    <property type="project" value="TreeGrafter"/>
</dbReference>
<organism evidence="2 3">
    <name type="scientific">Lineolata rhizophorae</name>
    <dbReference type="NCBI Taxonomy" id="578093"/>
    <lineage>
        <taxon>Eukaryota</taxon>
        <taxon>Fungi</taxon>
        <taxon>Dikarya</taxon>
        <taxon>Ascomycota</taxon>
        <taxon>Pezizomycotina</taxon>
        <taxon>Dothideomycetes</taxon>
        <taxon>Dothideomycetes incertae sedis</taxon>
        <taxon>Lineolatales</taxon>
        <taxon>Lineolataceae</taxon>
        <taxon>Lineolata</taxon>
    </lineage>
</organism>
<reference evidence="2" key="1">
    <citation type="journal article" date="2020" name="Stud. Mycol.">
        <title>101 Dothideomycetes genomes: a test case for predicting lifestyles and emergence of pathogens.</title>
        <authorList>
            <person name="Haridas S."/>
            <person name="Albert R."/>
            <person name="Binder M."/>
            <person name="Bloem J."/>
            <person name="Labutti K."/>
            <person name="Salamov A."/>
            <person name="Andreopoulos B."/>
            <person name="Baker S."/>
            <person name="Barry K."/>
            <person name="Bills G."/>
            <person name="Bluhm B."/>
            <person name="Cannon C."/>
            <person name="Castanera R."/>
            <person name="Culley D."/>
            <person name="Daum C."/>
            <person name="Ezra D."/>
            <person name="Gonzalez J."/>
            <person name="Henrissat B."/>
            <person name="Kuo A."/>
            <person name="Liang C."/>
            <person name="Lipzen A."/>
            <person name="Lutzoni F."/>
            <person name="Magnuson J."/>
            <person name="Mondo S."/>
            <person name="Nolan M."/>
            <person name="Ohm R."/>
            <person name="Pangilinan J."/>
            <person name="Park H.-J."/>
            <person name="Ramirez L."/>
            <person name="Alfaro M."/>
            <person name="Sun H."/>
            <person name="Tritt A."/>
            <person name="Yoshinaga Y."/>
            <person name="Zwiers L.-H."/>
            <person name="Turgeon B."/>
            <person name="Goodwin S."/>
            <person name="Spatafora J."/>
            <person name="Crous P."/>
            <person name="Grigoriev I."/>
        </authorList>
    </citation>
    <scope>NUCLEOTIDE SEQUENCE</scope>
    <source>
        <strain evidence="2">ATCC 16933</strain>
    </source>
</reference>
<proteinExistence type="predicted"/>
<dbReference type="OrthoDB" id="512915at2759"/>
<feature type="region of interest" description="Disordered" evidence="1">
    <location>
        <begin position="443"/>
        <end position="481"/>
    </location>
</feature>
<name>A0A6A6NQX7_9PEZI</name>
<dbReference type="PANTHER" id="PTHR31010">
    <property type="entry name" value="RAN-SPECIFIC GTPASE-ACTIVATING PROTEIN 30-RELATED"/>
    <property type="match status" value="1"/>
</dbReference>
<accession>A0A6A6NQX7</accession>
<feature type="region of interest" description="Disordered" evidence="1">
    <location>
        <begin position="403"/>
        <end position="429"/>
    </location>
</feature>
<dbReference type="InterPro" id="IPR008812">
    <property type="entry name" value="Ran_GTP-bd-rel"/>
</dbReference>
<gene>
    <name evidence="2" type="ORF">BDY21DRAFT_387953</name>
</gene>
<dbReference type="Pfam" id="PF05508">
    <property type="entry name" value="Ran-binding"/>
    <property type="match status" value="1"/>
</dbReference>
<feature type="compositionally biased region" description="Basic and acidic residues" evidence="1">
    <location>
        <begin position="687"/>
        <end position="702"/>
    </location>
</feature>
<dbReference type="AlphaFoldDB" id="A0A6A6NQX7"/>
<evidence type="ECO:0000313" key="3">
    <source>
        <dbReference type="Proteomes" id="UP000799766"/>
    </source>
</evidence>
<keyword evidence="3" id="KW-1185">Reference proteome</keyword>
<feature type="compositionally biased region" description="Basic and acidic residues" evidence="1">
    <location>
        <begin position="639"/>
        <end position="665"/>
    </location>
</feature>
<dbReference type="Proteomes" id="UP000799766">
    <property type="component" value="Unassembled WGS sequence"/>
</dbReference>
<dbReference type="PANTHER" id="PTHR31010:SF2">
    <property type="entry name" value="RAN-SPECIFIC GTPASE-ACTIVATING PROTEIN 30"/>
    <property type="match status" value="1"/>
</dbReference>
<evidence type="ECO:0000256" key="1">
    <source>
        <dbReference type="SAM" id="MobiDB-lite"/>
    </source>
</evidence>